<organism evidence="2 3">
    <name type="scientific">Marchantia polymorpha</name>
    <name type="common">Common liverwort</name>
    <name type="synonym">Marchantia aquatica</name>
    <dbReference type="NCBI Taxonomy" id="3197"/>
    <lineage>
        <taxon>Eukaryota</taxon>
        <taxon>Viridiplantae</taxon>
        <taxon>Streptophyta</taxon>
        <taxon>Embryophyta</taxon>
        <taxon>Marchantiophyta</taxon>
        <taxon>Marchantiopsida</taxon>
        <taxon>Marchantiidae</taxon>
        <taxon>Marchantiales</taxon>
        <taxon>Marchantiaceae</taxon>
        <taxon>Marchantia</taxon>
    </lineage>
</organism>
<reference evidence="3" key="1">
    <citation type="journal article" date="2017" name="Cell">
        <title>Insights into land plant evolution garnered from the Marchantia polymorpha genome.</title>
        <authorList>
            <person name="Bowman J.L."/>
            <person name="Kohchi T."/>
            <person name="Yamato K.T."/>
            <person name="Jenkins J."/>
            <person name="Shu S."/>
            <person name="Ishizaki K."/>
            <person name="Yamaoka S."/>
            <person name="Nishihama R."/>
            <person name="Nakamura Y."/>
            <person name="Berger F."/>
            <person name="Adam C."/>
            <person name="Aki S.S."/>
            <person name="Althoff F."/>
            <person name="Araki T."/>
            <person name="Arteaga-Vazquez M.A."/>
            <person name="Balasubrmanian S."/>
            <person name="Barry K."/>
            <person name="Bauer D."/>
            <person name="Boehm C.R."/>
            <person name="Briginshaw L."/>
            <person name="Caballero-Perez J."/>
            <person name="Catarino B."/>
            <person name="Chen F."/>
            <person name="Chiyoda S."/>
            <person name="Chovatia M."/>
            <person name="Davies K.M."/>
            <person name="Delmans M."/>
            <person name="Demura T."/>
            <person name="Dierschke T."/>
            <person name="Dolan L."/>
            <person name="Dorantes-Acosta A.E."/>
            <person name="Eklund D.M."/>
            <person name="Florent S.N."/>
            <person name="Flores-Sandoval E."/>
            <person name="Fujiyama A."/>
            <person name="Fukuzawa H."/>
            <person name="Galik B."/>
            <person name="Grimanelli D."/>
            <person name="Grimwood J."/>
            <person name="Grossniklaus U."/>
            <person name="Hamada T."/>
            <person name="Haseloff J."/>
            <person name="Hetherington A.J."/>
            <person name="Higo A."/>
            <person name="Hirakawa Y."/>
            <person name="Hundley H.N."/>
            <person name="Ikeda Y."/>
            <person name="Inoue K."/>
            <person name="Inoue S.I."/>
            <person name="Ishida S."/>
            <person name="Jia Q."/>
            <person name="Kakita M."/>
            <person name="Kanazawa T."/>
            <person name="Kawai Y."/>
            <person name="Kawashima T."/>
            <person name="Kennedy M."/>
            <person name="Kinose K."/>
            <person name="Kinoshita T."/>
            <person name="Kohara Y."/>
            <person name="Koide E."/>
            <person name="Komatsu K."/>
            <person name="Kopischke S."/>
            <person name="Kubo M."/>
            <person name="Kyozuka J."/>
            <person name="Lagercrantz U."/>
            <person name="Lin S.S."/>
            <person name="Lindquist E."/>
            <person name="Lipzen A.M."/>
            <person name="Lu C.W."/>
            <person name="De Luna E."/>
            <person name="Martienssen R.A."/>
            <person name="Minamino N."/>
            <person name="Mizutani M."/>
            <person name="Mizutani M."/>
            <person name="Mochizuki N."/>
            <person name="Monte I."/>
            <person name="Mosher R."/>
            <person name="Nagasaki H."/>
            <person name="Nakagami H."/>
            <person name="Naramoto S."/>
            <person name="Nishitani K."/>
            <person name="Ohtani M."/>
            <person name="Okamoto T."/>
            <person name="Okumura M."/>
            <person name="Phillips J."/>
            <person name="Pollak B."/>
            <person name="Reinders A."/>
            <person name="Rovekamp M."/>
            <person name="Sano R."/>
            <person name="Sawa S."/>
            <person name="Schmid M.W."/>
            <person name="Shirakawa M."/>
            <person name="Solano R."/>
            <person name="Spunde A."/>
            <person name="Suetsugu N."/>
            <person name="Sugano S."/>
            <person name="Sugiyama A."/>
            <person name="Sun R."/>
            <person name="Suzuki Y."/>
            <person name="Takenaka M."/>
            <person name="Takezawa D."/>
            <person name="Tomogane H."/>
            <person name="Tsuzuki M."/>
            <person name="Ueda T."/>
            <person name="Umeda M."/>
            <person name="Ward J.M."/>
            <person name="Watanabe Y."/>
            <person name="Yazaki K."/>
            <person name="Yokoyama R."/>
            <person name="Yoshitake Y."/>
            <person name="Yotsui I."/>
            <person name="Zachgo S."/>
            <person name="Schmutz J."/>
        </authorList>
    </citation>
    <scope>NUCLEOTIDE SEQUENCE [LARGE SCALE GENOMIC DNA]</scope>
    <source>
        <strain evidence="3">Tak-1</strain>
    </source>
</reference>
<dbReference type="Proteomes" id="UP000244005">
    <property type="component" value="Unassembled WGS sequence"/>
</dbReference>
<dbReference type="Gramene" id="Mp7g06090.1">
    <property type="protein sequence ID" value="Mp7g06090.1.cds1"/>
    <property type="gene ID" value="Mp7g06090"/>
</dbReference>
<evidence type="ECO:0000256" key="1">
    <source>
        <dbReference type="SAM" id="MobiDB-lite"/>
    </source>
</evidence>
<gene>
    <name evidence="2" type="ORF">MARPO_0057s0062</name>
</gene>
<feature type="compositionally biased region" description="Polar residues" evidence="1">
    <location>
        <begin position="78"/>
        <end position="89"/>
    </location>
</feature>
<keyword evidence="3" id="KW-1185">Reference proteome</keyword>
<proteinExistence type="predicted"/>
<sequence>MQTPVSRCSHRSTFCKILCKSPESHEETLNHVPRQFGTSLPLQDLTVSELQSFRYGADDVSDVHIRVQYVTQTLPSTRGVQDKITSPSMRTGWELNLGSNPDLNPEP</sequence>
<dbReference type="EMBL" id="KZ772729">
    <property type="protein sequence ID" value="PTQ37427.1"/>
    <property type="molecule type" value="Genomic_DNA"/>
</dbReference>
<dbReference type="AlphaFoldDB" id="A0A2R6WU88"/>
<evidence type="ECO:0000313" key="2">
    <source>
        <dbReference type="EMBL" id="PTQ37427.1"/>
    </source>
</evidence>
<protein>
    <submittedName>
        <fullName evidence="2">Uncharacterized protein</fullName>
    </submittedName>
</protein>
<name>A0A2R6WU88_MARPO</name>
<feature type="compositionally biased region" description="Polar residues" evidence="1">
    <location>
        <begin position="97"/>
        <end position="107"/>
    </location>
</feature>
<feature type="region of interest" description="Disordered" evidence="1">
    <location>
        <begin position="78"/>
        <end position="107"/>
    </location>
</feature>
<evidence type="ECO:0000313" key="3">
    <source>
        <dbReference type="Proteomes" id="UP000244005"/>
    </source>
</evidence>
<accession>A0A2R6WU88</accession>